<gene>
    <name evidence="2" type="ORF">B296_00047531</name>
</gene>
<organism evidence="2 3">
    <name type="scientific">Ensete ventricosum</name>
    <name type="common">Abyssinian banana</name>
    <name type="synonym">Musa ensete</name>
    <dbReference type="NCBI Taxonomy" id="4639"/>
    <lineage>
        <taxon>Eukaryota</taxon>
        <taxon>Viridiplantae</taxon>
        <taxon>Streptophyta</taxon>
        <taxon>Embryophyta</taxon>
        <taxon>Tracheophyta</taxon>
        <taxon>Spermatophyta</taxon>
        <taxon>Magnoliopsida</taxon>
        <taxon>Liliopsida</taxon>
        <taxon>Zingiberales</taxon>
        <taxon>Musaceae</taxon>
        <taxon>Ensete</taxon>
    </lineage>
</organism>
<dbReference type="Proteomes" id="UP000287651">
    <property type="component" value="Unassembled WGS sequence"/>
</dbReference>
<proteinExistence type="predicted"/>
<feature type="compositionally biased region" description="Basic and acidic residues" evidence="1">
    <location>
        <begin position="16"/>
        <end position="37"/>
    </location>
</feature>
<feature type="region of interest" description="Disordered" evidence="1">
    <location>
        <begin position="1"/>
        <end position="44"/>
    </location>
</feature>
<name>A0A426XEQ6_ENSVE</name>
<comment type="caution">
    <text evidence="2">The sequence shown here is derived from an EMBL/GenBank/DDBJ whole genome shotgun (WGS) entry which is preliminary data.</text>
</comment>
<reference evidence="2 3" key="1">
    <citation type="journal article" date="2014" name="Agronomy (Basel)">
        <title>A Draft Genome Sequence for Ensete ventricosum, the Drought-Tolerant Tree Against Hunger.</title>
        <authorList>
            <person name="Harrison J."/>
            <person name="Moore K.A."/>
            <person name="Paszkiewicz K."/>
            <person name="Jones T."/>
            <person name="Grant M."/>
            <person name="Ambacheew D."/>
            <person name="Muzemil S."/>
            <person name="Studholme D.J."/>
        </authorList>
    </citation>
    <scope>NUCLEOTIDE SEQUENCE [LARGE SCALE GENOMIC DNA]</scope>
</reference>
<dbReference type="EMBL" id="AMZH03021686">
    <property type="protein sequence ID" value="RRT37959.1"/>
    <property type="molecule type" value="Genomic_DNA"/>
</dbReference>
<sequence>MIDFDCRQPISSGLNRGREKEEKEKKRSGLSRGREKEEGEEEENLDFFLRCAIRRPVSHVARSVARG</sequence>
<evidence type="ECO:0000313" key="3">
    <source>
        <dbReference type="Proteomes" id="UP000287651"/>
    </source>
</evidence>
<protein>
    <submittedName>
        <fullName evidence="2">Uncharacterized protein</fullName>
    </submittedName>
</protein>
<accession>A0A426XEQ6</accession>
<evidence type="ECO:0000313" key="2">
    <source>
        <dbReference type="EMBL" id="RRT37959.1"/>
    </source>
</evidence>
<evidence type="ECO:0000256" key="1">
    <source>
        <dbReference type="SAM" id="MobiDB-lite"/>
    </source>
</evidence>
<dbReference type="AlphaFoldDB" id="A0A426XEQ6"/>